<proteinExistence type="predicted"/>
<feature type="region of interest" description="Disordered" evidence="5">
    <location>
        <begin position="1"/>
        <end position="38"/>
    </location>
</feature>
<feature type="compositionally biased region" description="Polar residues" evidence="5">
    <location>
        <begin position="13"/>
        <end position="33"/>
    </location>
</feature>
<feature type="region of interest" description="Disordered" evidence="5">
    <location>
        <begin position="631"/>
        <end position="650"/>
    </location>
</feature>
<evidence type="ECO:0000256" key="4">
    <source>
        <dbReference type="PROSITE-ProRule" id="PRU01248"/>
    </source>
</evidence>
<dbReference type="PROSITE" id="PS51900">
    <property type="entry name" value="CB"/>
    <property type="match status" value="1"/>
</dbReference>
<dbReference type="GO" id="GO:0003677">
    <property type="term" value="F:DNA binding"/>
    <property type="evidence" value="ECO:0007669"/>
    <property type="project" value="UniProtKB-UniRule"/>
</dbReference>
<dbReference type="AlphaFoldDB" id="A0A7K1SR97"/>
<dbReference type="InterPro" id="IPR044068">
    <property type="entry name" value="CB"/>
</dbReference>
<feature type="compositionally biased region" description="Polar residues" evidence="5">
    <location>
        <begin position="631"/>
        <end position="644"/>
    </location>
</feature>
<dbReference type="InterPro" id="IPR010902">
    <property type="entry name" value="NUMOD4"/>
</dbReference>
<keyword evidence="2 4" id="KW-0238">DNA-binding</keyword>
<dbReference type="InterPro" id="IPR044925">
    <property type="entry name" value="His-Me_finger_sf"/>
</dbReference>
<dbReference type="GO" id="GO:0016788">
    <property type="term" value="F:hydrolase activity, acting on ester bonds"/>
    <property type="evidence" value="ECO:0007669"/>
    <property type="project" value="InterPro"/>
</dbReference>
<name>A0A7K1SR97_9BACT</name>
<dbReference type="Gene3D" id="3.90.75.20">
    <property type="match status" value="1"/>
</dbReference>
<evidence type="ECO:0000313" key="8">
    <source>
        <dbReference type="EMBL" id="MVM36223.1"/>
    </source>
</evidence>
<dbReference type="SUPFAM" id="SSF56349">
    <property type="entry name" value="DNA breaking-rejoining enzymes"/>
    <property type="match status" value="1"/>
</dbReference>
<keyword evidence="1" id="KW-0229">DNA integration</keyword>
<dbReference type="Pfam" id="PF07463">
    <property type="entry name" value="NUMOD4"/>
    <property type="match status" value="1"/>
</dbReference>
<evidence type="ECO:0000256" key="3">
    <source>
        <dbReference type="ARBA" id="ARBA00023172"/>
    </source>
</evidence>
<comment type="caution">
    <text evidence="8">The sequence shown here is derived from an EMBL/GenBank/DDBJ whole genome shotgun (WGS) entry which is preliminary data.</text>
</comment>
<evidence type="ECO:0000313" key="9">
    <source>
        <dbReference type="Proteomes" id="UP000436006"/>
    </source>
</evidence>
<sequence>MTTEQSYVGRGNYATTSPQKARNQAKTPVQQGHRQPLPGKQEIVWKPMAGFKGGYEVSNLGEIRSLYNGNIIRTQISKSGTRCITLRPLYGEVGSEACIYIGEVVAKAFLGNPKNNARVVHIDGDLRNDKASNLKWAADLVDTKSLTSKKYTTIEKPEDVFKPDNYRHRLKLAGVRILFERQKKPISVRYRMRPLPNEYLPHPSQTRLAKTDRQYGLKSAPIQIRLTVQGNEDGGFYLKILAPEDGPAYADYVNGLIEGNNYGSVVTVNPDLWDQAGQCLKGRSLEVSHFNDELKKIELRFREIYTQQVARYIAGEGVKPTLESVKAEYLSGQILETKKGGAIRLSKSVFGAAQQFYQHLKTRQGTESSLASATLRKKRYSIDHLERFLTYEDTLDMRASEIKQGWVKRFYGWLIQERSTTPTTAAGYVTFIRQLVDYLVEHDQLPYNPLHGMKLPKSKTKTVVWLSPEQTEAVFNLNGLKQHESRTLFWLKVMCLTGLDYVDAIRYVNNRSAYEVQGIGGHKIVIKRSKNDSECHIPISVILESVLAGPIGWAYDLEYLNRGLKKIGKLIGFPHTLTSKVARKTAGANWLLEGYVIHEISRFLGHSTTATTERYYVKTSSVTVDRAMQRMSNKGQENNSSPLSSIHKAA</sequence>
<feature type="domain" description="Tyr recombinase" evidence="6">
    <location>
        <begin position="461"/>
        <end position="629"/>
    </location>
</feature>
<dbReference type="GO" id="GO:0006310">
    <property type="term" value="P:DNA recombination"/>
    <property type="evidence" value="ECO:0007669"/>
    <property type="project" value="UniProtKB-KW"/>
</dbReference>
<dbReference type="InterPro" id="IPR010998">
    <property type="entry name" value="Integrase_recombinase_N"/>
</dbReference>
<dbReference type="InterPro" id="IPR013762">
    <property type="entry name" value="Integrase-like_cat_sf"/>
</dbReference>
<evidence type="ECO:0000256" key="1">
    <source>
        <dbReference type="ARBA" id="ARBA00022908"/>
    </source>
</evidence>
<keyword evidence="3" id="KW-0233">DNA recombination</keyword>
<protein>
    <recommendedName>
        <fullName evidence="10">Tyrosine-type recombinase/integrase</fullName>
    </recommendedName>
</protein>
<keyword evidence="9" id="KW-1185">Reference proteome</keyword>
<dbReference type="InterPro" id="IPR002104">
    <property type="entry name" value="Integrase_catalytic"/>
</dbReference>
<dbReference type="PROSITE" id="PS51898">
    <property type="entry name" value="TYR_RECOMBINASE"/>
    <property type="match status" value="1"/>
</dbReference>
<evidence type="ECO:0000256" key="5">
    <source>
        <dbReference type="SAM" id="MobiDB-lite"/>
    </source>
</evidence>
<dbReference type="InterPro" id="IPR011010">
    <property type="entry name" value="DNA_brk_join_enz"/>
</dbReference>
<accession>A0A7K1SR97</accession>
<dbReference type="SUPFAM" id="SSF54060">
    <property type="entry name" value="His-Me finger endonucleases"/>
    <property type="match status" value="1"/>
</dbReference>
<evidence type="ECO:0008006" key="10">
    <source>
        <dbReference type="Google" id="ProtNLM"/>
    </source>
</evidence>
<organism evidence="8 9">
    <name type="scientific">Spirosoma arboris</name>
    <dbReference type="NCBI Taxonomy" id="2682092"/>
    <lineage>
        <taxon>Bacteria</taxon>
        <taxon>Pseudomonadati</taxon>
        <taxon>Bacteroidota</taxon>
        <taxon>Cytophagia</taxon>
        <taxon>Cytophagales</taxon>
        <taxon>Cytophagaceae</taxon>
        <taxon>Spirosoma</taxon>
    </lineage>
</organism>
<dbReference type="Pfam" id="PF13102">
    <property type="entry name" value="Phage_int_SAM_5"/>
    <property type="match status" value="1"/>
</dbReference>
<dbReference type="RefSeq" id="WP_157591022.1">
    <property type="nucleotide sequence ID" value="NZ_WPIN01000033.1"/>
</dbReference>
<dbReference type="EMBL" id="WPIN01000033">
    <property type="protein sequence ID" value="MVM36223.1"/>
    <property type="molecule type" value="Genomic_DNA"/>
</dbReference>
<evidence type="ECO:0000259" key="7">
    <source>
        <dbReference type="PROSITE" id="PS51900"/>
    </source>
</evidence>
<feature type="domain" description="Core-binding (CB)" evidence="7">
    <location>
        <begin position="347"/>
        <end position="440"/>
    </location>
</feature>
<evidence type="ECO:0000259" key="6">
    <source>
        <dbReference type="PROSITE" id="PS51898"/>
    </source>
</evidence>
<gene>
    <name evidence="8" type="ORF">GO755_39805</name>
</gene>
<dbReference type="Gene3D" id="1.10.150.130">
    <property type="match status" value="1"/>
</dbReference>
<dbReference type="InterPro" id="IPR025269">
    <property type="entry name" value="SAM-like_dom"/>
</dbReference>
<dbReference type="Proteomes" id="UP000436006">
    <property type="component" value="Unassembled WGS sequence"/>
</dbReference>
<reference evidence="8 9" key="1">
    <citation type="submission" date="2019-12" db="EMBL/GenBank/DDBJ databases">
        <title>Spirosoma sp. HMF4905 genome sequencing and assembly.</title>
        <authorList>
            <person name="Kang H."/>
            <person name="Cha I."/>
            <person name="Kim H."/>
            <person name="Joh K."/>
        </authorList>
    </citation>
    <scope>NUCLEOTIDE SEQUENCE [LARGE SCALE GENOMIC DNA]</scope>
    <source>
        <strain evidence="8 9">HMF4905</strain>
    </source>
</reference>
<dbReference type="GO" id="GO:0015074">
    <property type="term" value="P:DNA integration"/>
    <property type="evidence" value="ECO:0007669"/>
    <property type="project" value="UniProtKB-KW"/>
</dbReference>
<evidence type="ECO:0000256" key="2">
    <source>
        <dbReference type="ARBA" id="ARBA00023125"/>
    </source>
</evidence>
<dbReference type="Gene3D" id="1.10.443.10">
    <property type="entry name" value="Intergrase catalytic core"/>
    <property type="match status" value="1"/>
</dbReference>